<keyword evidence="2" id="KW-1185">Reference proteome</keyword>
<sequence length="37" mass="4059">MQKTAESNCLTSLNVNIILNLLKQKVAEIDSVTLLSL</sequence>
<reference evidence="1 2" key="1">
    <citation type="submission" date="2011-07" db="EMBL/GenBank/DDBJ databases">
        <title>The Genome Sequence of Prevotella oulorum F0390.</title>
        <authorList>
            <consortium name="The Broad Institute Genome Sequencing Platform"/>
            <consortium name="The Broad Institute Genome Sequencing Center for Infectious Disease"/>
            <person name="Earl A."/>
            <person name="Ward D."/>
            <person name="Feldgarden M."/>
            <person name="Gevers D."/>
            <person name="Izard J."/>
            <person name="Ganesan A."/>
            <person name="Baranova O.V."/>
            <person name="Blanton J.M."/>
            <person name="Tanner A.C."/>
            <person name="Dewhirst F.E."/>
            <person name="Young S.K."/>
            <person name="Zeng Q."/>
            <person name="Gargeya S."/>
            <person name="Fitzgerald M."/>
            <person name="Haas B."/>
            <person name="Abouelleil A."/>
            <person name="Alvarado L."/>
            <person name="Arachchi H.M."/>
            <person name="Berlin A."/>
            <person name="Brown A."/>
            <person name="Chapman S.B."/>
            <person name="Chen Z."/>
            <person name="Dunbar C."/>
            <person name="Freedman E."/>
            <person name="Gearin G."/>
            <person name="Gellesch M."/>
            <person name="Goldberg J."/>
            <person name="Griggs A."/>
            <person name="Gujja S."/>
            <person name="Heiman D."/>
            <person name="Howarth C."/>
            <person name="Larson L."/>
            <person name="Lui A."/>
            <person name="MacDonald P.J.P."/>
            <person name="Mehta T."/>
            <person name="Montmayeur A."/>
            <person name="Murphy C."/>
            <person name="Neiman D."/>
            <person name="Pearson M."/>
            <person name="Priest M."/>
            <person name="Roberts A."/>
            <person name="Saif S."/>
            <person name="Shea T."/>
            <person name="Shenoy N."/>
            <person name="Sisk P."/>
            <person name="Stolte C."/>
            <person name="Sykes S."/>
            <person name="Wortman J."/>
            <person name="Nusbaum C."/>
            <person name="Birren B."/>
        </authorList>
    </citation>
    <scope>NUCLEOTIDE SEQUENCE [LARGE SCALE GENOMIC DNA]</scope>
    <source>
        <strain evidence="1 2">F0390</strain>
    </source>
</reference>
<dbReference type="AlphaFoldDB" id="G1WBT8"/>
<proteinExistence type="predicted"/>
<evidence type="ECO:0000313" key="2">
    <source>
        <dbReference type="Proteomes" id="UP000005141"/>
    </source>
</evidence>
<evidence type="ECO:0000313" key="1">
    <source>
        <dbReference type="EMBL" id="EGV31542.1"/>
    </source>
</evidence>
<dbReference type="HOGENOM" id="CLU_3347169_0_0_10"/>
<dbReference type="EMBL" id="ADGI01000044">
    <property type="protein sequence ID" value="EGV31542.1"/>
    <property type="molecule type" value="Genomic_DNA"/>
</dbReference>
<accession>G1WBT8</accession>
<organism evidence="1 2">
    <name type="scientific">Segatella oulorum F0390</name>
    <dbReference type="NCBI Taxonomy" id="702438"/>
    <lineage>
        <taxon>Bacteria</taxon>
        <taxon>Pseudomonadati</taxon>
        <taxon>Bacteroidota</taxon>
        <taxon>Bacteroidia</taxon>
        <taxon>Bacteroidales</taxon>
        <taxon>Prevotellaceae</taxon>
        <taxon>Segatella</taxon>
    </lineage>
</organism>
<protein>
    <submittedName>
        <fullName evidence="1">Uncharacterized protein</fullName>
    </submittedName>
</protein>
<comment type="caution">
    <text evidence="1">The sequence shown here is derived from an EMBL/GenBank/DDBJ whole genome shotgun (WGS) entry which is preliminary data.</text>
</comment>
<gene>
    <name evidence="1" type="ORF">HMPREF9431_01289</name>
</gene>
<name>G1WBT8_9BACT</name>
<dbReference type="Proteomes" id="UP000005141">
    <property type="component" value="Unassembled WGS sequence"/>
</dbReference>